<feature type="compositionally biased region" description="Basic and acidic residues" evidence="1">
    <location>
        <begin position="565"/>
        <end position="583"/>
    </location>
</feature>
<feature type="compositionally biased region" description="Basic and acidic residues" evidence="1">
    <location>
        <begin position="1095"/>
        <end position="1108"/>
    </location>
</feature>
<feature type="compositionally biased region" description="Polar residues" evidence="1">
    <location>
        <begin position="1170"/>
        <end position="1180"/>
    </location>
</feature>
<dbReference type="RefSeq" id="XP_024390736.1">
    <property type="nucleotide sequence ID" value="XM_024534968.2"/>
</dbReference>
<dbReference type="Pfam" id="PF07303">
    <property type="entry name" value="Occludin_ELL"/>
    <property type="match status" value="1"/>
</dbReference>
<feature type="compositionally biased region" description="Basic and acidic residues" evidence="1">
    <location>
        <begin position="1121"/>
        <end position="1138"/>
    </location>
</feature>
<dbReference type="EnsemblPlants" id="Pp3c12_1570V3.3">
    <property type="protein sequence ID" value="Pp3c12_1570V3.3"/>
    <property type="gene ID" value="Pp3c12_1570"/>
</dbReference>
<feature type="compositionally biased region" description="Acidic residues" evidence="1">
    <location>
        <begin position="641"/>
        <end position="662"/>
    </location>
</feature>
<feature type="compositionally biased region" description="Polar residues" evidence="1">
    <location>
        <begin position="509"/>
        <end position="531"/>
    </location>
</feature>
<feature type="compositionally biased region" description="Basic and acidic residues" evidence="1">
    <location>
        <begin position="808"/>
        <end position="823"/>
    </location>
</feature>
<feature type="region of interest" description="Disordered" evidence="1">
    <location>
        <begin position="193"/>
        <end position="265"/>
    </location>
</feature>
<name>A0A2K1JP53_PHYPA</name>
<feature type="region of interest" description="Disordered" evidence="1">
    <location>
        <begin position="426"/>
        <end position="714"/>
    </location>
</feature>
<feature type="compositionally biased region" description="Polar residues" evidence="1">
    <location>
        <begin position="751"/>
        <end position="761"/>
    </location>
</feature>
<accession>A0A2K1JP53</accession>
<feature type="compositionally biased region" description="Low complexity" evidence="1">
    <location>
        <begin position="296"/>
        <end position="306"/>
    </location>
</feature>
<dbReference type="SUPFAM" id="SSF144292">
    <property type="entry name" value="occludin/ELL-like"/>
    <property type="match status" value="1"/>
</dbReference>
<feature type="region of interest" description="Disordered" evidence="1">
    <location>
        <begin position="296"/>
        <end position="353"/>
    </location>
</feature>
<dbReference type="OrthoDB" id="4869960at2759"/>
<sequence>MNSKFGRAGGGGRGSSMRGMKDTGPPPLGRGMALLQPRMQQLGGGVGGMRGGMKERTVGMGKGRLGGRDGGAGVRGAGPPPQDEKFQLQQFDEDGVRPFAMAIRLTPELLSDLKRAEAEGSACLMKFGVTPNGNVLKIGDEEFKFNSAPEDGGLCDIFEEQRRGEDGNGKLKEAGSVWRKLSVLRTLNASEKDRVKKRSVEAQQQQKSRKAIILDPTHSQKLTQNSSIAGDAMGRRPLMKPKVEPPRKKLKPNSPVRSPSRPSAPTAIQKLVVSTASAIASAKAAKDAKAALVASPELPAPNRTSSLPPPPPSGKAVAEESAAPSRSSLIPMDNTPSPATTTPDTAGLGKPGNTISASELRNCLIGLLTENPKGLTLKAVEKALGESTPYVKPEKKTIEKAIRAIASYHAPGKYILKEGVTYSKLSPNSGSSHDDAAADSPPLVDSPPLPDVADTSNHDQSSDGVRRSETGLLGDKPSSLHAPVAWKGSAIVPKHHENAVSRAIRKANENYQKSQPQSHPDHNTITLTTHAQHPESKVAKDDVKVDTEQISVGGGESGEIEITEGENHPDINEDSEIDSRRGGNESIPNSPKEKAKPANSVGSESSSSASSSDSDSESSDSGDSRSGTSGSDSDSDGSSSDSEDENMDEDVEIVSDDEDGDDPPQKPKSNDKKKASHQSKDAKRAKQKPPEKLVTQESEEIDIGSYDGAVHPEVDPGARANVVVENLDQDVADPDLEVDVISVGGADSPQELGSATPTSEQQAEEIKREVANISVSKNENTNSSDRPIARGSTSSAPKEEPALTGEVGTEKDISIGKSTEVHKHPSLSGTLKGRINSMAINRKNTPPNVSNKDSVKDSLTQSHTKPPTKDSPAQSLSPSRPETGTKSSLSSPALKKDAMESSPRRTKENASKRRVNSEARKSFSKDSKTESEELVDKLVEAPVRPRPRPGKSAEPNRMSKPVEPLHASNVGATPESAARVSRDGESSGLLGRDAEAEAPYNSSRPLRDGPWRHNPDAGLLGKPGKNVEYLGRPQGRETEGNVFSSRQLKNMRRASNEPEAARRSDSLNDSELWGKPTRDVDGATLGNDSEVMVNRLREGRKELTRQEGPKGSLSGSASGQTEKKGRESLDRESGEWRESTPGIEQLPGESRGRDSLRGDQLKSRAAIETSGASRPSQNSPAREKGRGTPKVGGDLRKPSPAKAGDLRKPSPVKSVADFRKPSPGTTAGDLRRPSPVRLAGDLRKPSSQKLAQYTQNIHVSRDVRGSTGFGKFPSSSQVEERSEGNSSRNGRAATDTFDRPMESRGVKRSLEEGSNEPTRAYKKPSIAPVAPPSSANRGNSDLGAVKSTEKKQASPDLAYKSQNPETGRGGSSDGLTQLAGPSGKAPSGENGRKQRPMGKGHKASAKEVLEPPRGRDWKSKTSAGLLGPGGDKKKDNLQSDLGLSNGKRLKTSSSPEEVSRKQYFAQYEKVTPDLRGPVRSNEEAEAYRKEYQTKYSVYLRLHKDLEKNKENFLSFKREMVQHPDKLQQISSKVRREFHAIRKEFKRMQKTFDILHEELQTIKQQLRNFTEKAGQG</sequence>
<dbReference type="FunCoup" id="A0A2K1JP53">
    <property type="interactions" value="1719"/>
</dbReference>
<feature type="compositionally biased region" description="Low complexity" evidence="1">
    <location>
        <begin position="1324"/>
        <end position="1335"/>
    </location>
</feature>
<dbReference type="InterPro" id="IPR010844">
    <property type="entry name" value="Occludin_ELL"/>
</dbReference>
<feature type="compositionally biased region" description="Polar residues" evidence="1">
    <location>
        <begin position="217"/>
        <end position="228"/>
    </location>
</feature>
<feature type="region of interest" description="Disordered" evidence="1">
    <location>
        <begin position="62"/>
        <end position="81"/>
    </location>
</feature>
<feature type="compositionally biased region" description="Polar residues" evidence="1">
    <location>
        <begin position="1245"/>
        <end position="1258"/>
    </location>
</feature>
<dbReference type="KEGG" id="ppp:112289619"/>
<feature type="compositionally biased region" description="Low complexity" evidence="1">
    <location>
        <begin position="600"/>
        <end position="613"/>
    </location>
</feature>
<feature type="compositionally biased region" description="Low complexity" evidence="1">
    <location>
        <begin position="252"/>
        <end position="265"/>
    </location>
</feature>
<feature type="compositionally biased region" description="Basic and acidic residues" evidence="1">
    <location>
        <begin position="1150"/>
        <end position="1162"/>
    </location>
</feature>
<dbReference type="Gramene" id="Pp3c12_1570V3.3">
    <property type="protein sequence ID" value="Pp3c12_1570V3.3"/>
    <property type="gene ID" value="Pp3c12_1570"/>
</dbReference>
<organism evidence="3">
    <name type="scientific">Physcomitrium patens</name>
    <name type="common">Spreading-leaved earth moss</name>
    <name type="synonym">Physcomitrella patens</name>
    <dbReference type="NCBI Taxonomy" id="3218"/>
    <lineage>
        <taxon>Eukaryota</taxon>
        <taxon>Viridiplantae</taxon>
        <taxon>Streptophyta</taxon>
        <taxon>Embryophyta</taxon>
        <taxon>Bryophyta</taxon>
        <taxon>Bryophytina</taxon>
        <taxon>Bryopsida</taxon>
        <taxon>Funariidae</taxon>
        <taxon>Funariales</taxon>
        <taxon>Funariaceae</taxon>
        <taxon>Physcomitrium</taxon>
    </lineage>
</organism>
<reference evidence="3 5" key="2">
    <citation type="journal article" date="2018" name="Plant J.">
        <title>The Physcomitrella patens chromosome-scale assembly reveals moss genome structure and evolution.</title>
        <authorList>
            <person name="Lang D."/>
            <person name="Ullrich K.K."/>
            <person name="Murat F."/>
            <person name="Fuchs J."/>
            <person name="Jenkins J."/>
            <person name="Haas F.B."/>
            <person name="Piednoel M."/>
            <person name="Gundlach H."/>
            <person name="Van Bel M."/>
            <person name="Meyberg R."/>
            <person name="Vives C."/>
            <person name="Morata J."/>
            <person name="Symeonidi A."/>
            <person name="Hiss M."/>
            <person name="Muchero W."/>
            <person name="Kamisugi Y."/>
            <person name="Saleh O."/>
            <person name="Blanc G."/>
            <person name="Decker E.L."/>
            <person name="van Gessel N."/>
            <person name="Grimwood J."/>
            <person name="Hayes R.D."/>
            <person name="Graham S.W."/>
            <person name="Gunter L.E."/>
            <person name="McDaniel S.F."/>
            <person name="Hoernstein S.N.W."/>
            <person name="Larsson A."/>
            <person name="Li F.W."/>
            <person name="Perroud P.F."/>
            <person name="Phillips J."/>
            <person name="Ranjan P."/>
            <person name="Rokshar D.S."/>
            <person name="Rothfels C.J."/>
            <person name="Schneider L."/>
            <person name="Shu S."/>
            <person name="Stevenson D.W."/>
            <person name="Thummler F."/>
            <person name="Tillich M."/>
            <person name="Villarreal Aguilar J.C."/>
            <person name="Widiez T."/>
            <person name="Wong G.K."/>
            <person name="Wymore A."/>
            <person name="Zhang Y."/>
            <person name="Zimmer A.D."/>
            <person name="Quatrano R.S."/>
            <person name="Mayer K.F.X."/>
            <person name="Goodstein D."/>
            <person name="Casacuberta J.M."/>
            <person name="Vandepoele K."/>
            <person name="Reski R."/>
            <person name="Cuming A.C."/>
            <person name="Tuskan G.A."/>
            <person name="Maumus F."/>
            <person name="Salse J."/>
            <person name="Schmutz J."/>
            <person name="Rensing S.A."/>
        </authorList>
    </citation>
    <scope>NUCLEOTIDE SEQUENCE [LARGE SCALE GENOMIC DNA]</scope>
    <source>
        <strain evidence="4 5">cv. Gransden 2004</strain>
    </source>
</reference>
<feature type="compositionally biased region" description="Low complexity" evidence="1">
    <location>
        <begin position="335"/>
        <end position="346"/>
    </location>
</feature>
<reference evidence="4" key="3">
    <citation type="submission" date="2020-12" db="UniProtKB">
        <authorList>
            <consortium name="EnsemblPlants"/>
        </authorList>
    </citation>
    <scope>IDENTIFICATION</scope>
</reference>
<feature type="compositionally biased region" description="Basic residues" evidence="1">
    <location>
        <begin position="1393"/>
        <end position="1403"/>
    </location>
</feature>
<feature type="region of interest" description="Disordered" evidence="1">
    <location>
        <begin position="1"/>
        <end position="32"/>
    </location>
</feature>
<feature type="compositionally biased region" description="Basic and acidic residues" evidence="1">
    <location>
        <begin position="1404"/>
        <end position="1419"/>
    </location>
</feature>
<feature type="region of interest" description="Disordered" evidence="1">
    <location>
        <begin position="742"/>
        <end position="1460"/>
    </location>
</feature>
<dbReference type="PROSITE" id="PS51980">
    <property type="entry name" value="OCEL"/>
    <property type="match status" value="1"/>
</dbReference>
<feature type="compositionally biased region" description="Basic and acidic residues" evidence="1">
    <location>
        <begin position="663"/>
        <end position="691"/>
    </location>
</feature>
<dbReference type="GeneID" id="112289619"/>
<feature type="compositionally biased region" description="Low complexity" evidence="1">
    <location>
        <begin position="621"/>
        <end position="640"/>
    </location>
</feature>
<evidence type="ECO:0000313" key="5">
    <source>
        <dbReference type="Proteomes" id="UP000006727"/>
    </source>
</evidence>
<reference evidence="3 5" key="1">
    <citation type="journal article" date="2008" name="Science">
        <title>The Physcomitrella genome reveals evolutionary insights into the conquest of land by plants.</title>
        <authorList>
            <person name="Rensing S."/>
            <person name="Lang D."/>
            <person name="Zimmer A."/>
            <person name="Terry A."/>
            <person name="Salamov A."/>
            <person name="Shapiro H."/>
            <person name="Nishiyama T."/>
            <person name="Perroud P.-F."/>
            <person name="Lindquist E."/>
            <person name="Kamisugi Y."/>
            <person name="Tanahashi T."/>
            <person name="Sakakibara K."/>
            <person name="Fujita T."/>
            <person name="Oishi K."/>
            <person name="Shin-I T."/>
            <person name="Kuroki Y."/>
            <person name="Toyoda A."/>
            <person name="Suzuki Y."/>
            <person name="Hashimoto A."/>
            <person name="Yamaguchi K."/>
            <person name="Sugano A."/>
            <person name="Kohara Y."/>
            <person name="Fujiyama A."/>
            <person name="Anterola A."/>
            <person name="Aoki S."/>
            <person name="Ashton N."/>
            <person name="Barbazuk W.B."/>
            <person name="Barker E."/>
            <person name="Bennetzen J."/>
            <person name="Bezanilla M."/>
            <person name="Blankenship R."/>
            <person name="Cho S.H."/>
            <person name="Dutcher S."/>
            <person name="Estelle M."/>
            <person name="Fawcett J.A."/>
            <person name="Gundlach H."/>
            <person name="Hanada K."/>
            <person name="Heyl A."/>
            <person name="Hicks K.A."/>
            <person name="Hugh J."/>
            <person name="Lohr M."/>
            <person name="Mayer K."/>
            <person name="Melkozernov A."/>
            <person name="Murata T."/>
            <person name="Nelson D."/>
            <person name="Pils B."/>
            <person name="Prigge M."/>
            <person name="Reiss B."/>
            <person name="Renner T."/>
            <person name="Rombauts S."/>
            <person name="Rushton P."/>
            <person name="Sanderfoot A."/>
            <person name="Schween G."/>
            <person name="Shiu S.-H."/>
            <person name="Stueber K."/>
            <person name="Theodoulou F.L."/>
            <person name="Tu H."/>
            <person name="Van de Peer Y."/>
            <person name="Verrier P.J."/>
            <person name="Waters E."/>
            <person name="Wood A."/>
            <person name="Yang L."/>
            <person name="Cove D."/>
            <person name="Cuming A."/>
            <person name="Hasebe M."/>
            <person name="Lucas S."/>
            <person name="Mishler D.B."/>
            <person name="Reski R."/>
            <person name="Grigoriev I."/>
            <person name="Quatrano R.S."/>
            <person name="Boore J.L."/>
        </authorList>
    </citation>
    <scope>NUCLEOTIDE SEQUENCE [LARGE SCALE GENOMIC DNA]</scope>
    <source>
        <strain evidence="4 5">cv. Gransden 2004</strain>
    </source>
</reference>
<dbReference type="Proteomes" id="UP000006727">
    <property type="component" value="Chromosome 12"/>
</dbReference>
<dbReference type="Gramene" id="Pp3c12_1570V3.1">
    <property type="protein sequence ID" value="Pp3c12_1570V3.1"/>
    <property type="gene ID" value="Pp3c12_1570"/>
</dbReference>
<feature type="compositionally biased region" description="Basic and acidic residues" evidence="1">
    <location>
        <begin position="1005"/>
        <end position="1015"/>
    </location>
</feature>
<feature type="compositionally biased region" description="Basic and acidic residues" evidence="1">
    <location>
        <begin position="456"/>
        <end position="469"/>
    </location>
</feature>
<feature type="compositionally biased region" description="Polar residues" evidence="1">
    <location>
        <begin position="773"/>
        <end position="796"/>
    </location>
</feature>
<dbReference type="PANTHER" id="PTHR38372:SF2">
    <property type="entry name" value="DENTIN SIALOPHOSPHOPROTEIN-LIKE PROTEIN"/>
    <property type="match status" value="1"/>
</dbReference>
<feature type="compositionally biased region" description="Basic and acidic residues" evidence="1">
    <location>
        <begin position="532"/>
        <end position="547"/>
    </location>
</feature>
<evidence type="ECO:0000313" key="3">
    <source>
        <dbReference type="EMBL" id="PNR43301.1"/>
    </source>
</evidence>
<feature type="compositionally biased region" description="Basic and acidic residues" evidence="1">
    <location>
        <begin position="894"/>
        <end position="939"/>
    </location>
</feature>
<evidence type="ECO:0000313" key="4">
    <source>
        <dbReference type="EnsemblPlants" id="Pp3c12_1570V3.1"/>
    </source>
</evidence>
<dbReference type="OMA" id="NEPTRAY"/>
<feature type="compositionally biased region" description="Polar residues" evidence="1">
    <location>
        <begin position="838"/>
        <end position="891"/>
    </location>
</feature>
<evidence type="ECO:0000259" key="2">
    <source>
        <dbReference type="PROSITE" id="PS51980"/>
    </source>
</evidence>
<dbReference type="STRING" id="3218.A0A2K1JP53"/>
<dbReference type="PANTHER" id="PTHR38372">
    <property type="entry name" value="DENTIN SIALOPHOSPHOPROTEIN-LIKE PROTEIN"/>
    <property type="match status" value="1"/>
</dbReference>
<dbReference type="PaxDb" id="3218-PP1S128_30V6.1"/>
<dbReference type="EMBL" id="ABEU02000012">
    <property type="protein sequence ID" value="PNR43301.1"/>
    <property type="molecule type" value="Genomic_DNA"/>
</dbReference>
<dbReference type="EnsemblPlants" id="Pp3c12_1570V3.1">
    <property type="protein sequence ID" value="Pp3c12_1570V3.1"/>
    <property type="gene ID" value="Pp3c12_1570"/>
</dbReference>
<feature type="compositionally biased region" description="Basic and acidic residues" evidence="1">
    <location>
        <begin position="1296"/>
        <end position="1311"/>
    </location>
</feature>
<keyword evidence="5" id="KW-1185">Reference proteome</keyword>
<feature type="compositionally biased region" description="Gly residues" evidence="1">
    <location>
        <begin position="62"/>
        <end position="76"/>
    </location>
</feature>
<feature type="domain" description="OCEL" evidence="2">
    <location>
        <begin position="1469"/>
        <end position="1573"/>
    </location>
</feature>
<proteinExistence type="predicted"/>
<feature type="compositionally biased region" description="Basic and acidic residues" evidence="1">
    <location>
        <begin position="1054"/>
        <end position="1066"/>
    </location>
</feature>
<protein>
    <recommendedName>
        <fullName evidence="2">OCEL domain-containing protein</fullName>
    </recommendedName>
</protein>
<gene>
    <name evidence="4" type="primary">LOC112289619</name>
    <name evidence="3" type="ORF">PHYPA_015681</name>
</gene>
<evidence type="ECO:0000256" key="1">
    <source>
        <dbReference type="SAM" id="MobiDB-lite"/>
    </source>
</evidence>
<dbReference type="Gene3D" id="6.10.140.340">
    <property type="match status" value="1"/>
</dbReference>